<dbReference type="Proteomes" id="UP000092565">
    <property type="component" value="Chromosome"/>
</dbReference>
<dbReference type="PATRIC" id="fig|60890.4.peg.2584"/>
<dbReference type="NCBIfam" id="NF006124">
    <property type="entry name" value="PRK08268.1"/>
    <property type="match status" value="1"/>
</dbReference>
<feature type="domain" description="3-hydroxyacyl-CoA dehydrogenase NAD binding" evidence="3">
    <location>
        <begin position="10"/>
        <end position="188"/>
    </location>
</feature>
<dbReference type="PANTHER" id="PTHR48075:SF5">
    <property type="entry name" value="3-HYDROXYBUTYRYL-COA DEHYDROGENASE"/>
    <property type="match status" value="1"/>
</dbReference>
<dbReference type="InterPro" id="IPR006176">
    <property type="entry name" value="3-OHacyl-CoA_DH_NAD-bd"/>
</dbReference>
<dbReference type="EMBL" id="CP015124">
    <property type="protein sequence ID" value="ANP37547.1"/>
    <property type="molecule type" value="Genomic_DNA"/>
</dbReference>
<proteinExistence type="predicted"/>
<evidence type="ECO:0000259" key="3">
    <source>
        <dbReference type="Pfam" id="PF02737"/>
    </source>
</evidence>
<dbReference type="Pfam" id="PF02737">
    <property type="entry name" value="3HCDH_N"/>
    <property type="match status" value="1"/>
</dbReference>
<reference evidence="4 5" key="1">
    <citation type="submission" date="2016-04" db="EMBL/GenBank/DDBJ databases">
        <authorList>
            <person name="Evans L.H."/>
            <person name="Alamgir A."/>
            <person name="Owens N."/>
            <person name="Weber N.D."/>
            <person name="Virtaneva K."/>
            <person name="Barbian K."/>
            <person name="Babar A."/>
            <person name="Rosenke K."/>
        </authorList>
    </citation>
    <scope>NUCLEOTIDE SEQUENCE [LARGE SCALE GENOMIC DNA]</scope>
    <source>
        <strain evidence="4 5">JL2886</strain>
    </source>
</reference>
<dbReference type="FunFam" id="3.40.50.720:FF:000009">
    <property type="entry name" value="Fatty oxidation complex, alpha subunit"/>
    <property type="match status" value="1"/>
</dbReference>
<dbReference type="InterPro" id="IPR013328">
    <property type="entry name" value="6PGD_dom2"/>
</dbReference>
<dbReference type="Pfam" id="PF00725">
    <property type="entry name" value="3HCDH"/>
    <property type="match status" value="2"/>
</dbReference>
<dbReference type="AlphaFoldDB" id="A0A1B0ZTL9"/>
<keyword evidence="5" id="KW-1185">Reference proteome</keyword>
<evidence type="ECO:0000259" key="2">
    <source>
        <dbReference type="Pfam" id="PF00725"/>
    </source>
</evidence>
<accession>A0A1B0ZTL9</accession>
<gene>
    <name evidence="4" type="ORF">JL2886_02659</name>
</gene>
<feature type="domain" description="3-hydroxyacyl-CoA dehydrogenase C-terminal" evidence="2">
    <location>
        <begin position="191"/>
        <end position="288"/>
    </location>
</feature>
<dbReference type="GO" id="GO:0006631">
    <property type="term" value="P:fatty acid metabolic process"/>
    <property type="evidence" value="ECO:0007669"/>
    <property type="project" value="InterPro"/>
</dbReference>
<dbReference type="InterPro" id="IPR036291">
    <property type="entry name" value="NAD(P)-bd_dom_sf"/>
</dbReference>
<keyword evidence="1" id="KW-0560">Oxidoreductase</keyword>
<organism evidence="4 5">
    <name type="scientific">Phaeobacter gallaeciensis</name>
    <dbReference type="NCBI Taxonomy" id="60890"/>
    <lineage>
        <taxon>Bacteria</taxon>
        <taxon>Pseudomonadati</taxon>
        <taxon>Pseudomonadota</taxon>
        <taxon>Alphaproteobacteria</taxon>
        <taxon>Rhodobacterales</taxon>
        <taxon>Roseobacteraceae</taxon>
        <taxon>Phaeobacter</taxon>
    </lineage>
</organism>
<evidence type="ECO:0000256" key="1">
    <source>
        <dbReference type="ARBA" id="ARBA00023002"/>
    </source>
</evidence>
<evidence type="ECO:0000313" key="5">
    <source>
        <dbReference type="Proteomes" id="UP000092565"/>
    </source>
</evidence>
<dbReference type="InterPro" id="IPR006108">
    <property type="entry name" value="3HC_DH_C"/>
</dbReference>
<dbReference type="SUPFAM" id="SSF51735">
    <property type="entry name" value="NAD(P)-binding Rossmann-fold domains"/>
    <property type="match status" value="1"/>
</dbReference>
<dbReference type="RefSeq" id="WP_065272356.1">
    <property type="nucleotide sequence ID" value="NZ_CP015124.1"/>
</dbReference>
<dbReference type="GO" id="GO:0070403">
    <property type="term" value="F:NAD+ binding"/>
    <property type="evidence" value="ECO:0007669"/>
    <property type="project" value="InterPro"/>
</dbReference>
<dbReference type="InterPro" id="IPR008927">
    <property type="entry name" value="6-PGluconate_DH-like_C_sf"/>
</dbReference>
<dbReference type="Gene3D" id="1.10.1040.10">
    <property type="entry name" value="N-(1-d-carboxylethyl)-l-norvaline Dehydrogenase, domain 2"/>
    <property type="match status" value="2"/>
</dbReference>
<name>A0A1B0ZTL9_9RHOB</name>
<sequence length="497" mass="52611">MVYAFDDIKKVGVIGAGLMGAGIAQVLATVGYDVVLNDMNAEALAKAKTDIEGRIDRMVEKGKLEADAAAAAKGRLTTSGDLTSLADTQMVIEAIIERLDIKQSLFAELEGIVSADCILASNTSSLSIASIAKNCENRARVVGMHFFNPVPLMKLVEVIGGAATDAGVVDATYEMGKAMGKEPVIAKDGPGFIVNLGGRAYYTEGLHIEAEGVAPPEQIDRIMKMAGGFRMGPFELMDLTGIDTNFPVSTFIFNGYHSDARLRTTPRHGYMVEAGLLGRKVGRGFYDYAQDLPKLPTPPEAGPKTPLTAVLPERSDAFAPLVEKGLSAAEDDGKAPILVSPLGEDCTSTVARLGLDPKRTVAVDLSAVERGIVTVMTAPGGSDVLEAVTTWLAGAGLHVEVIKDSPGFVAPRIISMIVNLCCEMAQIGVGSPEDLGKAMTMGLNYPFNPLEYGDKVGADRVLSIMEGLQSTTGSERYRPSLWLKRRALLGLSLSTAD</sequence>
<evidence type="ECO:0000313" key="4">
    <source>
        <dbReference type="EMBL" id="ANP37547.1"/>
    </source>
</evidence>
<dbReference type="OrthoDB" id="9771883at2"/>
<dbReference type="SUPFAM" id="SSF48179">
    <property type="entry name" value="6-phosphogluconate dehydrogenase C-terminal domain-like"/>
    <property type="match status" value="2"/>
</dbReference>
<dbReference type="Gene3D" id="3.40.50.720">
    <property type="entry name" value="NAD(P)-binding Rossmann-like Domain"/>
    <property type="match status" value="1"/>
</dbReference>
<feature type="domain" description="3-hydroxyacyl-CoA dehydrogenase C-terminal" evidence="2">
    <location>
        <begin position="407"/>
        <end position="488"/>
    </location>
</feature>
<protein>
    <submittedName>
        <fullName evidence="4">3-hydroxybutyryl-CoA dehydrogenase</fullName>
    </submittedName>
</protein>
<dbReference type="GO" id="GO:0016616">
    <property type="term" value="F:oxidoreductase activity, acting on the CH-OH group of donors, NAD or NADP as acceptor"/>
    <property type="evidence" value="ECO:0007669"/>
    <property type="project" value="InterPro"/>
</dbReference>
<dbReference type="PANTHER" id="PTHR48075">
    <property type="entry name" value="3-HYDROXYACYL-COA DEHYDROGENASE FAMILY PROTEIN"/>
    <property type="match status" value="1"/>
</dbReference>